<dbReference type="InterPro" id="IPR007219">
    <property type="entry name" value="XnlR_reg_dom"/>
</dbReference>
<dbReference type="SMART" id="SM00066">
    <property type="entry name" value="GAL4"/>
    <property type="match status" value="1"/>
</dbReference>
<proteinExistence type="predicted"/>
<reference evidence="8" key="2">
    <citation type="submission" date="2015-01" db="EMBL/GenBank/DDBJ databases">
        <title>Evolutionary Origins and Diversification of the Mycorrhizal Mutualists.</title>
        <authorList>
            <consortium name="DOE Joint Genome Institute"/>
            <consortium name="Mycorrhizal Genomics Consortium"/>
            <person name="Kohler A."/>
            <person name="Kuo A."/>
            <person name="Nagy L.G."/>
            <person name="Floudas D."/>
            <person name="Copeland A."/>
            <person name="Barry K.W."/>
            <person name="Cichocki N."/>
            <person name="Veneault-Fourrey C."/>
            <person name="LaButti K."/>
            <person name="Lindquist E.A."/>
            <person name="Lipzen A."/>
            <person name="Lundell T."/>
            <person name="Morin E."/>
            <person name="Murat C."/>
            <person name="Riley R."/>
            <person name="Ohm R."/>
            <person name="Sun H."/>
            <person name="Tunlid A."/>
            <person name="Henrissat B."/>
            <person name="Grigoriev I.V."/>
            <person name="Hibbett D.S."/>
            <person name="Martin F."/>
        </authorList>
    </citation>
    <scope>NUCLEOTIDE SEQUENCE [LARGE SCALE GENOMIC DNA]</scope>
    <source>
        <strain evidence="8">MAFF 305830</strain>
    </source>
</reference>
<sequence length="856" mass="96455">MSSLTSSATARPTKRRGPISCAECRRLKIKCDRIIPCGPCARRGCASLCPDGSLVSKGSRYILSDTESLHRKIEELTMRVRELEKGLEEEHSLHSSEPHRLLQESLLSIAAPPTQEDHEAEAEDGPISGFGTLMMANDGTRMKWLGATAVASWFLEGEGEEADNPSQDGEEGELENGILDLCHNFPFGDLQVDDRLRDEIYAYLPQDESEAIILVECYFKNVAWLYNFVPKKNLLEMVHTLYDPSAPPLHPHRVAILYAVFALNVLVDQFPRPSWRKSSTYRQLACAALGAETIFGANATLATVQAMCLLSLWYQLAFESGDPSKSWGFLGLTFKIAQSIGLHRDGRGWNLPEEEALDRRRTFWELQALDSWQAMNWGRPPSITKMHLDCPQPFDTEESLGHPPHFHRWKHHYVSEGIMNILDQVLIPHTTTSPPHAIILKLDTKIRSCAIPAKLQLKDASARAQADDMLLLQHYTSMLSRESALMYLHRGFFAKAVFDPPHDPLRHKFAHSVLAAYTSATQILKWLNEIITSYSHILNRIFGWWGHAYSSAVTLGGLVVMAPACNLAEQALKEFDIAIDMLNKGTVGVSARRILPALEKLQTKAHRSIQLHRSGMWKPEKKAPPPPEMPGLGTATLPLAGKSEQTPPRTSPPIKTSPSSGPRLPANIDLPAFHSPPELHLRPVTILPDAHMQEQNMDFIPMAISPQEIMNAATANYYHPSTQFQDQTVRPCSRAQSFDDFLRLHRLQDREMPGPISSAPPVRVELPQQQQQHQMMNYEQISEHRHQESWEQHPYAPSFDSYGEPHNIHENRGQPVPHRKLDGMTHFPVTDQGEYAVDAYNYSELTWQHFMNGLEL</sequence>
<keyword evidence="4" id="KW-0175">Coiled coil</keyword>
<dbReference type="GO" id="GO:0008270">
    <property type="term" value="F:zinc ion binding"/>
    <property type="evidence" value="ECO:0007669"/>
    <property type="project" value="InterPro"/>
</dbReference>
<reference evidence="7 8" key="1">
    <citation type="submission" date="2014-04" db="EMBL/GenBank/DDBJ databases">
        <authorList>
            <consortium name="DOE Joint Genome Institute"/>
            <person name="Kuo A."/>
            <person name="Zuccaro A."/>
            <person name="Kohler A."/>
            <person name="Nagy L.G."/>
            <person name="Floudas D."/>
            <person name="Copeland A."/>
            <person name="Barry K.W."/>
            <person name="Cichocki N."/>
            <person name="Veneault-Fourrey C."/>
            <person name="LaButti K."/>
            <person name="Lindquist E.A."/>
            <person name="Lipzen A."/>
            <person name="Lundell T."/>
            <person name="Morin E."/>
            <person name="Murat C."/>
            <person name="Sun H."/>
            <person name="Tunlid A."/>
            <person name="Henrissat B."/>
            <person name="Grigoriev I.V."/>
            <person name="Hibbett D.S."/>
            <person name="Martin F."/>
            <person name="Nordberg H.P."/>
            <person name="Cantor M.N."/>
            <person name="Hua S.X."/>
        </authorList>
    </citation>
    <scope>NUCLEOTIDE SEQUENCE [LARGE SCALE GENOMIC DNA]</scope>
    <source>
        <strain evidence="7 8">MAFF 305830</strain>
    </source>
</reference>
<evidence type="ECO:0000256" key="4">
    <source>
        <dbReference type="SAM" id="Coils"/>
    </source>
</evidence>
<dbReference type="PANTHER" id="PTHR31001:SF56">
    <property type="entry name" value="ZN(2)-C6 FUNGAL-TYPE DOMAIN-CONTAINING PROTEIN"/>
    <property type="match status" value="1"/>
</dbReference>
<feature type="coiled-coil region" evidence="4">
    <location>
        <begin position="66"/>
        <end position="93"/>
    </location>
</feature>
<gene>
    <name evidence="7" type="ORF">M408DRAFT_325522</name>
</gene>
<dbReference type="CDD" id="cd00067">
    <property type="entry name" value="GAL4"/>
    <property type="match status" value="1"/>
</dbReference>
<dbReference type="GO" id="GO:0005634">
    <property type="term" value="C:nucleus"/>
    <property type="evidence" value="ECO:0007669"/>
    <property type="project" value="UniProtKB-SubCell"/>
</dbReference>
<dbReference type="PANTHER" id="PTHR31001">
    <property type="entry name" value="UNCHARACTERIZED TRANSCRIPTIONAL REGULATORY PROTEIN"/>
    <property type="match status" value="1"/>
</dbReference>
<keyword evidence="2" id="KW-0479">Metal-binding</keyword>
<dbReference type="InterPro" id="IPR036864">
    <property type="entry name" value="Zn2-C6_fun-type_DNA-bd_sf"/>
</dbReference>
<feature type="region of interest" description="Disordered" evidence="5">
    <location>
        <begin position="606"/>
        <end position="669"/>
    </location>
</feature>
<evidence type="ECO:0000256" key="1">
    <source>
        <dbReference type="ARBA" id="ARBA00004123"/>
    </source>
</evidence>
<dbReference type="InterPro" id="IPR050613">
    <property type="entry name" value="Sec_Metabolite_Reg"/>
</dbReference>
<dbReference type="CDD" id="cd12148">
    <property type="entry name" value="fungal_TF_MHR"/>
    <property type="match status" value="1"/>
</dbReference>
<dbReference type="HOGENOM" id="CLU_007340_4_1_1"/>
<keyword evidence="3" id="KW-0539">Nucleus</keyword>
<evidence type="ECO:0000256" key="3">
    <source>
        <dbReference type="ARBA" id="ARBA00023242"/>
    </source>
</evidence>
<dbReference type="SUPFAM" id="SSF57701">
    <property type="entry name" value="Zn2/Cys6 DNA-binding domain"/>
    <property type="match status" value="1"/>
</dbReference>
<dbReference type="AlphaFoldDB" id="A0A0C3BPE5"/>
<evidence type="ECO:0000256" key="2">
    <source>
        <dbReference type="ARBA" id="ARBA00022723"/>
    </source>
</evidence>
<organism evidence="7 8">
    <name type="scientific">Serendipita vermifera MAFF 305830</name>
    <dbReference type="NCBI Taxonomy" id="933852"/>
    <lineage>
        <taxon>Eukaryota</taxon>
        <taxon>Fungi</taxon>
        <taxon>Dikarya</taxon>
        <taxon>Basidiomycota</taxon>
        <taxon>Agaricomycotina</taxon>
        <taxon>Agaricomycetes</taxon>
        <taxon>Sebacinales</taxon>
        <taxon>Serendipitaceae</taxon>
        <taxon>Serendipita</taxon>
    </lineage>
</organism>
<dbReference type="SMART" id="SM00906">
    <property type="entry name" value="Fungal_trans"/>
    <property type="match status" value="1"/>
</dbReference>
<dbReference type="OrthoDB" id="424974at2759"/>
<dbReference type="GO" id="GO:0003677">
    <property type="term" value="F:DNA binding"/>
    <property type="evidence" value="ECO:0007669"/>
    <property type="project" value="InterPro"/>
</dbReference>
<evidence type="ECO:0000259" key="6">
    <source>
        <dbReference type="PROSITE" id="PS50048"/>
    </source>
</evidence>
<dbReference type="EMBL" id="KN824277">
    <property type="protein sequence ID" value="KIM33969.1"/>
    <property type="molecule type" value="Genomic_DNA"/>
</dbReference>
<name>A0A0C3BPE5_SERVB</name>
<accession>A0A0C3BPE5</accession>
<dbReference type="GO" id="GO:0006351">
    <property type="term" value="P:DNA-templated transcription"/>
    <property type="evidence" value="ECO:0007669"/>
    <property type="project" value="InterPro"/>
</dbReference>
<evidence type="ECO:0000313" key="7">
    <source>
        <dbReference type="EMBL" id="KIM33969.1"/>
    </source>
</evidence>
<evidence type="ECO:0000313" key="8">
    <source>
        <dbReference type="Proteomes" id="UP000054097"/>
    </source>
</evidence>
<feature type="domain" description="Zn(2)-C6 fungal-type" evidence="6">
    <location>
        <begin position="20"/>
        <end position="49"/>
    </location>
</feature>
<evidence type="ECO:0000256" key="5">
    <source>
        <dbReference type="SAM" id="MobiDB-lite"/>
    </source>
</evidence>
<dbReference type="InterPro" id="IPR001138">
    <property type="entry name" value="Zn2Cys6_DnaBD"/>
</dbReference>
<dbReference type="Proteomes" id="UP000054097">
    <property type="component" value="Unassembled WGS sequence"/>
</dbReference>
<dbReference type="STRING" id="933852.A0A0C3BPE5"/>
<keyword evidence="8" id="KW-1185">Reference proteome</keyword>
<feature type="compositionally biased region" description="Polar residues" evidence="5">
    <location>
        <begin position="643"/>
        <end position="660"/>
    </location>
</feature>
<dbReference type="PROSITE" id="PS00463">
    <property type="entry name" value="ZN2_CY6_FUNGAL_1"/>
    <property type="match status" value="1"/>
</dbReference>
<dbReference type="GO" id="GO:0000981">
    <property type="term" value="F:DNA-binding transcription factor activity, RNA polymerase II-specific"/>
    <property type="evidence" value="ECO:0007669"/>
    <property type="project" value="InterPro"/>
</dbReference>
<dbReference type="PROSITE" id="PS50048">
    <property type="entry name" value="ZN2_CY6_FUNGAL_2"/>
    <property type="match status" value="1"/>
</dbReference>
<protein>
    <recommendedName>
        <fullName evidence="6">Zn(2)-C6 fungal-type domain-containing protein</fullName>
    </recommendedName>
</protein>
<comment type="subcellular location">
    <subcellularLocation>
        <location evidence="1">Nucleus</location>
    </subcellularLocation>
</comment>
<dbReference type="Pfam" id="PF04082">
    <property type="entry name" value="Fungal_trans"/>
    <property type="match status" value="1"/>
</dbReference>
<dbReference type="Gene3D" id="4.10.240.10">
    <property type="entry name" value="Zn(2)-C6 fungal-type DNA-binding domain"/>
    <property type="match status" value="1"/>
</dbReference>